<sequence length="167" mass="19473">MQSERREFPNKFGEYNGEQLVKSDGKLEDKFASKLKQNIDLLLRKLYSGLEDEDDSNYSVYTGFSGIALLHYHMYNKLDGGTNKGYLEQAISYIKKPLRHLKVCNFHQNFSDPKYLEAAKKCADVIWERGLLRKEWCCDYGKHGCRIPDTPYSLFEDNVKLPRFIAD</sequence>
<reference evidence="1 2" key="1">
    <citation type="submission" date="2022-12" db="EMBL/GenBank/DDBJ databases">
        <title>Chromosome-level genome of Tegillarca granosa.</title>
        <authorList>
            <person name="Kim J."/>
        </authorList>
    </citation>
    <scope>NUCLEOTIDE SEQUENCE [LARGE SCALE GENOMIC DNA]</scope>
    <source>
        <strain evidence="1">Teg-2019</strain>
        <tissue evidence="1">Adductor muscle</tissue>
    </source>
</reference>
<evidence type="ECO:0000313" key="1">
    <source>
        <dbReference type="EMBL" id="KAJ8314088.1"/>
    </source>
</evidence>
<dbReference type="InterPro" id="IPR012341">
    <property type="entry name" value="6hp_glycosidase-like_sf"/>
</dbReference>
<protein>
    <submittedName>
        <fullName evidence="1">Uncharacterized protein</fullName>
    </submittedName>
</protein>
<dbReference type="Proteomes" id="UP001217089">
    <property type="component" value="Unassembled WGS sequence"/>
</dbReference>
<proteinExistence type="predicted"/>
<keyword evidence="2" id="KW-1185">Reference proteome</keyword>
<evidence type="ECO:0000313" key="2">
    <source>
        <dbReference type="Proteomes" id="UP001217089"/>
    </source>
</evidence>
<dbReference type="SUPFAM" id="SSF158745">
    <property type="entry name" value="LanC-like"/>
    <property type="match status" value="2"/>
</dbReference>
<organism evidence="1 2">
    <name type="scientific">Tegillarca granosa</name>
    <name type="common">Malaysian cockle</name>
    <name type="synonym">Anadara granosa</name>
    <dbReference type="NCBI Taxonomy" id="220873"/>
    <lineage>
        <taxon>Eukaryota</taxon>
        <taxon>Metazoa</taxon>
        <taxon>Spiralia</taxon>
        <taxon>Lophotrochozoa</taxon>
        <taxon>Mollusca</taxon>
        <taxon>Bivalvia</taxon>
        <taxon>Autobranchia</taxon>
        <taxon>Pteriomorphia</taxon>
        <taxon>Arcoida</taxon>
        <taxon>Arcoidea</taxon>
        <taxon>Arcidae</taxon>
        <taxon>Tegillarca</taxon>
    </lineage>
</organism>
<dbReference type="EMBL" id="JARBDR010000342">
    <property type="protein sequence ID" value="KAJ8314088.1"/>
    <property type="molecule type" value="Genomic_DNA"/>
</dbReference>
<gene>
    <name evidence="1" type="ORF">KUTeg_008649</name>
</gene>
<comment type="caution">
    <text evidence="1">The sequence shown here is derived from an EMBL/GenBank/DDBJ whole genome shotgun (WGS) entry which is preliminary data.</text>
</comment>
<dbReference type="PANTHER" id="PTHR12736">
    <property type="entry name" value="LANC-LIKE PROTEIN"/>
    <property type="match status" value="1"/>
</dbReference>
<accession>A0ABQ9F9Q0</accession>
<dbReference type="PANTHER" id="PTHR12736:SF21">
    <property type="entry name" value="LANC-LIKE PROTEIN 2"/>
    <property type="match status" value="1"/>
</dbReference>
<name>A0ABQ9F9Q0_TEGGR</name>
<dbReference type="Gene3D" id="1.50.10.10">
    <property type="match status" value="2"/>
</dbReference>